<evidence type="ECO:0000313" key="3">
    <source>
        <dbReference type="Proteomes" id="UP000596661"/>
    </source>
</evidence>
<dbReference type="Gene3D" id="3.30.420.10">
    <property type="entry name" value="Ribonuclease H-like superfamily/Ribonuclease H"/>
    <property type="match status" value="1"/>
</dbReference>
<dbReference type="AlphaFoldDB" id="A0A803NJ18"/>
<dbReference type="InterPro" id="IPR002156">
    <property type="entry name" value="RNaseH_domain"/>
</dbReference>
<dbReference type="CDD" id="cd06222">
    <property type="entry name" value="RNase_H_like"/>
    <property type="match status" value="1"/>
</dbReference>
<dbReference type="GO" id="GO:0003676">
    <property type="term" value="F:nucleic acid binding"/>
    <property type="evidence" value="ECO:0007669"/>
    <property type="project" value="InterPro"/>
</dbReference>
<dbReference type="InterPro" id="IPR036397">
    <property type="entry name" value="RNaseH_sf"/>
</dbReference>
<sequence length="243" mass="27264">MNSQSCWSLSIVSAAGANYTEFSCWFFDLIASKPPDVVREAAMVSWKIWAVRNDLVWNDKTCSAYEVVRSARVVLDQWLSAQTQKHGALLIDDINNVNEHWRKPMLNTVKVNVDGAIFQAENKFGFGCIARDHNGQLIEAISGSRIGLVQPEVAEMIGVKEALSWIKRKKWLNVVIETDALMVVQAIKSSINMPSQFGLIARDCRELLSTLNNISLMFVKRSANKAAHCIARASSLKSRLYFQ</sequence>
<reference evidence="2" key="2">
    <citation type="submission" date="2021-03" db="UniProtKB">
        <authorList>
            <consortium name="EnsemblPlants"/>
        </authorList>
    </citation>
    <scope>IDENTIFICATION</scope>
</reference>
<dbReference type="EMBL" id="UZAU01000053">
    <property type="status" value="NOT_ANNOTATED_CDS"/>
    <property type="molecule type" value="Genomic_DNA"/>
</dbReference>
<reference evidence="2" key="1">
    <citation type="submission" date="2018-11" db="EMBL/GenBank/DDBJ databases">
        <authorList>
            <person name="Grassa J C."/>
        </authorList>
    </citation>
    <scope>NUCLEOTIDE SEQUENCE [LARGE SCALE GENOMIC DNA]</scope>
</reference>
<evidence type="ECO:0000259" key="1">
    <source>
        <dbReference type="Pfam" id="PF13456"/>
    </source>
</evidence>
<keyword evidence="3" id="KW-1185">Reference proteome</keyword>
<dbReference type="GO" id="GO:0004523">
    <property type="term" value="F:RNA-DNA hybrid ribonuclease activity"/>
    <property type="evidence" value="ECO:0007669"/>
    <property type="project" value="InterPro"/>
</dbReference>
<name>A0A803NJ18_CANSA</name>
<dbReference type="PANTHER" id="PTHR47074:SF11">
    <property type="entry name" value="REVERSE TRANSCRIPTASE-LIKE PROTEIN"/>
    <property type="match status" value="1"/>
</dbReference>
<dbReference type="PANTHER" id="PTHR47074">
    <property type="entry name" value="BNAC02G40300D PROTEIN"/>
    <property type="match status" value="1"/>
</dbReference>
<evidence type="ECO:0000313" key="2">
    <source>
        <dbReference type="EnsemblPlants" id="cds.evm.model.01.1920"/>
    </source>
</evidence>
<accession>A0A803NJ18</accession>
<dbReference type="InterPro" id="IPR012337">
    <property type="entry name" value="RNaseH-like_sf"/>
</dbReference>
<proteinExistence type="predicted"/>
<dbReference type="Proteomes" id="UP000596661">
    <property type="component" value="Chromosome 1"/>
</dbReference>
<organism evidence="2 3">
    <name type="scientific">Cannabis sativa</name>
    <name type="common">Hemp</name>
    <name type="synonym">Marijuana</name>
    <dbReference type="NCBI Taxonomy" id="3483"/>
    <lineage>
        <taxon>Eukaryota</taxon>
        <taxon>Viridiplantae</taxon>
        <taxon>Streptophyta</taxon>
        <taxon>Embryophyta</taxon>
        <taxon>Tracheophyta</taxon>
        <taxon>Spermatophyta</taxon>
        <taxon>Magnoliopsida</taxon>
        <taxon>eudicotyledons</taxon>
        <taxon>Gunneridae</taxon>
        <taxon>Pentapetalae</taxon>
        <taxon>rosids</taxon>
        <taxon>fabids</taxon>
        <taxon>Rosales</taxon>
        <taxon>Cannabaceae</taxon>
        <taxon>Cannabis</taxon>
    </lineage>
</organism>
<dbReference type="InterPro" id="IPR044730">
    <property type="entry name" value="RNase_H-like_dom_plant"/>
</dbReference>
<dbReference type="SUPFAM" id="SSF53098">
    <property type="entry name" value="Ribonuclease H-like"/>
    <property type="match status" value="1"/>
</dbReference>
<dbReference type="InterPro" id="IPR052929">
    <property type="entry name" value="RNase_H-like_EbsB-rel"/>
</dbReference>
<feature type="domain" description="RNase H type-1" evidence="1">
    <location>
        <begin position="112"/>
        <end position="233"/>
    </location>
</feature>
<dbReference type="OMA" id="KEPHISI"/>
<dbReference type="Pfam" id="PF13456">
    <property type="entry name" value="RVT_3"/>
    <property type="match status" value="1"/>
</dbReference>
<dbReference type="Gramene" id="evm.model.01.1920">
    <property type="protein sequence ID" value="cds.evm.model.01.1920"/>
    <property type="gene ID" value="evm.TU.01.1920"/>
</dbReference>
<protein>
    <recommendedName>
        <fullName evidence="1">RNase H type-1 domain-containing protein</fullName>
    </recommendedName>
</protein>
<dbReference type="EnsemblPlants" id="evm.model.01.1920">
    <property type="protein sequence ID" value="cds.evm.model.01.1920"/>
    <property type="gene ID" value="evm.TU.01.1920"/>
</dbReference>